<dbReference type="KEGG" id="cbau:H1R16_06190"/>
<reference evidence="5" key="3">
    <citation type="submission" date="2020-07" db="EMBL/GenBank/DDBJ databases">
        <title>Flavobacterium sp. xlx-214.</title>
        <authorList>
            <person name="Yang C."/>
        </authorList>
    </citation>
    <scope>NUCLEOTIDE SEQUENCE [LARGE SCALE GENOMIC DNA]</scope>
    <source>
        <strain evidence="5">CX-624</strain>
    </source>
</reference>
<sequence length="165" mass="18722">MRKLTVLLLFLIFSAAAHAQQHTLLKILNGELKKEVKNQLKSPQFNGDTIRIVRPFEISKDNILSLEIEKRSPYLEGVWIIRQEVPLSVVKMVGKDINIILETGDSLVTTTSYRSAEGAGKAEKIMGNLFFLYLVNEKQNEDLGTAIQRAFIKAGVPVLKEYWYD</sequence>
<evidence type="ECO:0000313" key="5">
    <source>
        <dbReference type="Proteomes" id="UP000539710"/>
    </source>
</evidence>
<evidence type="ECO:0000313" key="2">
    <source>
        <dbReference type="EMBL" id="MBA5247753.1"/>
    </source>
</evidence>
<dbReference type="EMBL" id="CP059472">
    <property type="protein sequence ID" value="QMS97337.1"/>
    <property type="molecule type" value="Genomic_DNA"/>
</dbReference>
<keyword evidence="5" id="KW-1185">Reference proteome</keyword>
<dbReference type="AlphaFoldDB" id="A0A7D7LQA3"/>
<proteinExistence type="predicted"/>
<organism evidence="3 4">
    <name type="scientific">Marnyiella aurantia</name>
    <dbReference type="NCBI Taxonomy" id="2758037"/>
    <lineage>
        <taxon>Bacteria</taxon>
        <taxon>Pseudomonadati</taxon>
        <taxon>Bacteroidota</taxon>
        <taxon>Flavobacteriia</taxon>
        <taxon>Flavobacteriales</taxon>
        <taxon>Weeksellaceae</taxon>
        <taxon>Marnyiella</taxon>
    </lineage>
</organism>
<evidence type="ECO:0000256" key="1">
    <source>
        <dbReference type="SAM" id="SignalP"/>
    </source>
</evidence>
<dbReference type="Proteomes" id="UP000515349">
    <property type="component" value="Chromosome"/>
</dbReference>
<feature type="signal peptide" evidence="1">
    <location>
        <begin position="1"/>
        <end position="19"/>
    </location>
</feature>
<reference evidence="3" key="1">
    <citation type="submission" date="2020-07" db="EMBL/GenBank/DDBJ databases">
        <title>Chryseobacterium sp. CX-624.</title>
        <authorList>
            <person name="Yang C."/>
        </authorList>
    </citation>
    <scope>NUCLEOTIDE SEQUENCE</scope>
    <source>
        <strain evidence="3">CX-624</strain>
    </source>
</reference>
<feature type="chain" id="PRO_5044656205" evidence="1">
    <location>
        <begin position="20"/>
        <end position="165"/>
    </location>
</feature>
<name>A0A7D7LQA3_9FLAO</name>
<dbReference type="Proteomes" id="UP000539710">
    <property type="component" value="Unassembled WGS sequence"/>
</dbReference>
<reference evidence="2" key="4">
    <citation type="submission" date="2020-07" db="EMBL/GenBank/DDBJ databases">
        <authorList>
            <person name="Yang C."/>
        </authorList>
    </citation>
    <scope>NUCLEOTIDE SEQUENCE</scope>
    <source>
        <strain evidence="2">Cx-624</strain>
    </source>
</reference>
<protein>
    <submittedName>
        <fullName evidence="3">Uncharacterized protein</fullName>
    </submittedName>
</protein>
<accession>A0A7D7LQA3</accession>
<evidence type="ECO:0000313" key="3">
    <source>
        <dbReference type="EMBL" id="QMS97337.1"/>
    </source>
</evidence>
<keyword evidence="1" id="KW-0732">Signal</keyword>
<reference evidence="4" key="2">
    <citation type="submission" date="2020-07" db="EMBL/GenBank/DDBJ databases">
        <title>Chryseobacterium sp.cx-624.</title>
        <authorList>
            <person name="Yang C."/>
        </authorList>
    </citation>
    <scope>NUCLEOTIDE SEQUENCE [LARGE SCALE GENOMIC DNA]</scope>
    <source>
        <strain evidence="4">cx-624</strain>
    </source>
</reference>
<dbReference type="EMBL" id="JACEUX010000004">
    <property type="protein sequence ID" value="MBA5247753.1"/>
    <property type="molecule type" value="Genomic_DNA"/>
</dbReference>
<gene>
    <name evidence="3" type="ORF">H1R16_06190</name>
    <name evidence="2" type="ORF">H2507_11295</name>
</gene>
<dbReference type="RefSeq" id="WP_181887855.1">
    <property type="nucleotide sequence ID" value="NZ_CP059472.1"/>
</dbReference>
<evidence type="ECO:0000313" key="4">
    <source>
        <dbReference type="Proteomes" id="UP000515349"/>
    </source>
</evidence>